<evidence type="ECO:0000256" key="8">
    <source>
        <dbReference type="ARBA" id="ARBA00023235"/>
    </source>
</evidence>
<dbReference type="PANTHER" id="PTHR42894:SF1">
    <property type="entry name" value="N-(5'-PHOSPHORIBOSYL)ANTHRANILATE ISOMERASE"/>
    <property type="match status" value="1"/>
</dbReference>
<comment type="similarity">
    <text evidence="9">Belongs to the TrpF family.</text>
</comment>
<dbReference type="GO" id="GO:0004640">
    <property type="term" value="F:phosphoribosylanthranilate isomerase activity"/>
    <property type="evidence" value="ECO:0007669"/>
    <property type="project" value="UniProtKB-EC"/>
</dbReference>
<organism evidence="11 12">
    <name type="scientific">Microbulbifer taiwanensis</name>
    <dbReference type="NCBI Taxonomy" id="986746"/>
    <lineage>
        <taxon>Bacteria</taxon>
        <taxon>Pseudomonadati</taxon>
        <taxon>Pseudomonadota</taxon>
        <taxon>Gammaproteobacteria</taxon>
        <taxon>Cellvibrionales</taxon>
        <taxon>Microbulbiferaceae</taxon>
        <taxon>Microbulbifer</taxon>
    </lineage>
</organism>
<name>A0ABW1YI62_9GAMM</name>
<dbReference type="CDD" id="cd00405">
    <property type="entry name" value="PRAI"/>
    <property type="match status" value="1"/>
</dbReference>
<evidence type="ECO:0000313" key="11">
    <source>
        <dbReference type="EMBL" id="MFC6632339.1"/>
    </source>
</evidence>
<keyword evidence="12" id="KW-1185">Reference proteome</keyword>
<comment type="pathway">
    <text evidence="2 9">Amino-acid biosynthesis; L-tryptophan biosynthesis; L-tryptophan from chorismate: step 3/5.</text>
</comment>
<dbReference type="Pfam" id="PF00697">
    <property type="entry name" value="PRAI"/>
    <property type="match status" value="1"/>
</dbReference>
<evidence type="ECO:0000259" key="10">
    <source>
        <dbReference type="Pfam" id="PF00697"/>
    </source>
</evidence>
<evidence type="ECO:0000256" key="2">
    <source>
        <dbReference type="ARBA" id="ARBA00004664"/>
    </source>
</evidence>
<evidence type="ECO:0000256" key="4">
    <source>
        <dbReference type="ARBA" id="ARBA00022272"/>
    </source>
</evidence>
<dbReference type="EC" id="5.3.1.24" evidence="3 9"/>
<proteinExistence type="inferred from homology"/>
<comment type="catalytic activity">
    <reaction evidence="1 9">
        <text>N-(5-phospho-beta-D-ribosyl)anthranilate = 1-(2-carboxyphenylamino)-1-deoxy-D-ribulose 5-phosphate</text>
        <dbReference type="Rhea" id="RHEA:21540"/>
        <dbReference type="ChEBI" id="CHEBI:18277"/>
        <dbReference type="ChEBI" id="CHEBI:58613"/>
        <dbReference type="EC" id="5.3.1.24"/>
    </reaction>
</comment>
<protein>
    <recommendedName>
        <fullName evidence="4 9">N-(5'-phosphoribosyl)anthranilate isomerase</fullName>
        <shortName evidence="9">PRAI</shortName>
        <ecNumber evidence="3 9">5.3.1.24</ecNumber>
    </recommendedName>
</protein>
<dbReference type="InterPro" id="IPR011060">
    <property type="entry name" value="RibuloseP-bd_barrel"/>
</dbReference>
<dbReference type="InterPro" id="IPR013785">
    <property type="entry name" value="Aldolase_TIM"/>
</dbReference>
<keyword evidence="8 9" id="KW-0413">Isomerase</keyword>
<dbReference type="Gene3D" id="3.20.20.70">
    <property type="entry name" value="Aldolase class I"/>
    <property type="match status" value="1"/>
</dbReference>
<evidence type="ECO:0000256" key="6">
    <source>
        <dbReference type="ARBA" id="ARBA00022822"/>
    </source>
</evidence>
<gene>
    <name evidence="9" type="primary">trpF</name>
    <name evidence="11" type="ORF">ACFQBM_03545</name>
</gene>
<keyword evidence="7 9" id="KW-0057">Aromatic amino acid biosynthesis</keyword>
<feature type="domain" description="N-(5'phosphoribosyl) anthranilate isomerase (PRAI)" evidence="10">
    <location>
        <begin position="3"/>
        <end position="198"/>
    </location>
</feature>
<keyword evidence="5 9" id="KW-0028">Amino-acid biosynthesis</keyword>
<dbReference type="PANTHER" id="PTHR42894">
    <property type="entry name" value="N-(5'-PHOSPHORIBOSYL)ANTHRANILATE ISOMERASE"/>
    <property type="match status" value="1"/>
</dbReference>
<evidence type="ECO:0000313" key="12">
    <source>
        <dbReference type="Proteomes" id="UP001596425"/>
    </source>
</evidence>
<dbReference type="InterPro" id="IPR001240">
    <property type="entry name" value="PRAI_dom"/>
</dbReference>
<dbReference type="SUPFAM" id="SSF51366">
    <property type="entry name" value="Ribulose-phoshate binding barrel"/>
    <property type="match status" value="1"/>
</dbReference>
<evidence type="ECO:0000256" key="7">
    <source>
        <dbReference type="ARBA" id="ARBA00023141"/>
    </source>
</evidence>
<dbReference type="HAMAP" id="MF_00135">
    <property type="entry name" value="PRAI"/>
    <property type="match status" value="1"/>
</dbReference>
<dbReference type="NCBIfam" id="NF002298">
    <property type="entry name" value="PRK01222.1-4"/>
    <property type="match status" value="1"/>
</dbReference>
<evidence type="ECO:0000256" key="5">
    <source>
        <dbReference type="ARBA" id="ARBA00022605"/>
    </source>
</evidence>
<evidence type="ECO:0000256" key="3">
    <source>
        <dbReference type="ARBA" id="ARBA00012572"/>
    </source>
</evidence>
<dbReference type="RefSeq" id="WP_193192457.1">
    <property type="nucleotide sequence ID" value="NZ_JACZFR010000028.1"/>
</dbReference>
<evidence type="ECO:0000256" key="9">
    <source>
        <dbReference type="HAMAP-Rule" id="MF_00135"/>
    </source>
</evidence>
<comment type="caution">
    <text evidence="11">The sequence shown here is derived from an EMBL/GenBank/DDBJ whole genome shotgun (WGS) entry which is preliminary data.</text>
</comment>
<sequence length="202" mass="21136">MQVKICGITTIEDATAAVAAGADALGLVFYSASPRYIDAERAAAIAAAVPPFVTLTGLFVNAAAEEVLEILARVPLNLLQFHGDENAGYCAQFQRPYIKALRMKDGLDVLAAMNEHPRARGFLLDAYRPGVPGGTGETFDWQRVPQHSGRSIVLAGGLTPGNVAPAIESARPQAVDVSGGVEAAPGRKDPEKVAAFIRAAKG</sequence>
<dbReference type="Proteomes" id="UP001596425">
    <property type="component" value="Unassembled WGS sequence"/>
</dbReference>
<accession>A0ABW1YI62</accession>
<reference evidence="12" key="1">
    <citation type="journal article" date="2019" name="Int. J. Syst. Evol. Microbiol.">
        <title>The Global Catalogue of Microorganisms (GCM) 10K type strain sequencing project: providing services to taxonomists for standard genome sequencing and annotation.</title>
        <authorList>
            <consortium name="The Broad Institute Genomics Platform"/>
            <consortium name="The Broad Institute Genome Sequencing Center for Infectious Disease"/>
            <person name="Wu L."/>
            <person name="Ma J."/>
        </authorList>
    </citation>
    <scope>NUCLEOTIDE SEQUENCE [LARGE SCALE GENOMIC DNA]</scope>
    <source>
        <strain evidence="12">CGMCC 1.13718</strain>
    </source>
</reference>
<keyword evidence="6 9" id="KW-0822">Tryptophan biosynthesis</keyword>
<dbReference type="InterPro" id="IPR044643">
    <property type="entry name" value="TrpF_fam"/>
</dbReference>
<dbReference type="EMBL" id="JBHSVR010000001">
    <property type="protein sequence ID" value="MFC6632339.1"/>
    <property type="molecule type" value="Genomic_DNA"/>
</dbReference>
<evidence type="ECO:0000256" key="1">
    <source>
        <dbReference type="ARBA" id="ARBA00001164"/>
    </source>
</evidence>